<accession>A0A834TZW5</accession>
<proteinExistence type="predicted"/>
<gene>
    <name evidence="1" type="ORF">G2W53_014106</name>
</gene>
<dbReference type="OrthoDB" id="413760at2759"/>
<dbReference type="PANTHER" id="PTHR11439:SF502">
    <property type="entry name" value="SECRETED RXLR EFFECTOR PROTEIN 161-LIKE"/>
    <property type="match status" value="1"/>
</dbReference>
<organism evidence="1 2">
    <name type="scientific">Senna tora</name>
    <dbReference type="NCBI Taxonomy" id="362788"/>
    <lineage>
        <taxon>Eukaryota</taxon>
        <taxon>Viridiplantae</taxon>
        <taxon>Streptophyta</taxon>
        <taxon>Embryophyta</taxon>
        <taxon>Tracheophyta</taxon>
        <taxon>Spermatophyta</taxon>
        <taxon>Magnoliopsida</taxon>
        <taxon>eudicotyledons</taxon>
        <taxon>Gunneridae</taxon>
        <taxon>Pentapetalae</taxon>
        <taxon>rosids</taxon>
        <taxon>fabids</taxon>
        <taxon>Fabales</taxon>
        <taxon>Fabaceae</taxon>
        <taxon>Caesalpinioideae</taxon>
        <taxon>Cassia clade</taxon>
        <taxon>Senna</taxon>
    </lineage>
</organism>
<dbReference type="EMBL" id="JAAIUW010000005">
    <property type="protein sequence ID" value="KAF7831773.1"/>
    <property type="molecule type" value="Genomic_DNA"/>
</dbReference>
<protein>
    <submittedName>
        <fullName evidence="1">Putative mitochondrial protein</fullName>
    </submittedName>
</protein>
<dbReference type="PANTHER" id="PTHR11439">
    <property type="entry name" value="GAG-POL-RELATED RETROTRANSPOSON"/>
    <property type="match status" value="1"/>
</dbReference>
<comment type="caution">
    <text evidence="1">The sequence shown here is derived from an EMBL/GenBank/DDBJ whole genome shotgun (WGS) entry which is preliminary data.</text>
</comment>
<dbReference type="Proteomes" id="UP000634136">
    <property type="component" value="Unassembled WGS sequence"/>
</dbReference>
<keyword evidence="2" id="KW-1185">Reference proteome</keyword>
<evidence type="ECO:0000313" key="1">
    <source>
        <dbReference type="EMBL" id="KAF7831773.1"/>
    </source>
</evidence>
<name>A0A834TZW5_9FABA</name>
<evidence type="ECO:0000313" key="2">
    <source>
        <dbReference type="Proteomes" id="UP000634136"/>
    </source>
</evidence>
<reference evidence="1" key="1">
    <citation type="submission" date="2020-09" db="EMBL/GenBank/DDBJ databases">
        <title>Genome-Enabled Discovery of Anthraquinone Biosynthesis in Senna tora.</title>
        <authorList>
            <person name="Kang S.-H."/>
            <person name="Pandey R.P."/>
            <person name="Lee C.-M."/>
            <person name="Sim J.-S."/>
            <person name="Jeong J.-T."/>
            <person name="Choi B.-S."/>
            <person name="Jung M."/>
            <person name="Ginzburg D."/>
            <person name="Zhao K."/>
            <person name="Won S.Y."/>
            <person name="Oh T.-J."/>
            <person name="Yu Y."/>
            <person name="Kim N.-H."/>
            <person name="Lee O.R."/>
            <person name="Lee T.-H."/>
            <person name="Bashyal P."/>
            <person name="Kim T.-S."/>
            <person name="Lee W.-H."/>
            <person name="Kawkins C."/>
            <person name="Kim C.-K."/>
            <person name="Kim J.S."/>
            <person name="Ahn B.O."/>
            <person name="Rhee S.Y."/>
            <person name="Sohng J.K."/>
        </authorList>
    </citation>
    <scope>NUCLEOTIDE SEQUENCE</scope>
    <source>
        <tissue evidence="1">Leaf</tissue>
    </source>
</reference>
<dbReference type="AlphaFoldDB" id="A0A834TZW5"/>
<sequence>MLNKFKLDNCKSVPTPLIPNTKLSKPEEDEKVDGSIYRSLVGSLLYLTATRLDLMFAASLLSRYMQTPGEVHMGVARCVLRYIKGTKGYGIWYTKEKESEVKILHCPTNEQLVDIFTKPLPRRKFCVLRAALGVSSKNLKEENVD</sequence>